<dbReference type="PROSITE" id="PS00715">
    <property type="entry name" value="SIGMA70_1"/>
    <property type="match status" value="1"/>
</dbReference>
<gene>
    <name evidence="6" type="ORF">UFOPK2810_00730</name>
</gene>
<dbReference type="InterPro" id="IPR014322">
    <property type="entry name" value="RNA_pol_sigma-B/F/G"/>
</dbReference>
<dbReference type="Gene3D" id="1.10.10.10">
    <property type="entry name" value="Winged helix-like DNA-binding domain superfamily/Winged helix DNA-binding domain"/>
    <property type="match status" value="2"/>
</dbReference>
<feature type="domain" description="RNA polymerase sigma-70" evidence="5">
    <location>
        <begin position="73"/>
        <end position="86"/>
    </location>
</feature>
<dbReference type="PANTHER" id="PTHR30385">
    <property type="entry name" value="SIGMA FACTOR F FLAGELLAR"/>
    <property type="match status" value="1"/>
</dbReference>
<dbReference type="AlphaFoldDB" id="A0A6J6TMQ5"/>
<dbReference type="InterPro" id="IPR007624">
    <property type="entry name" value="RNA_pol_sigma70_r3"/>
</dbReference>
<dbReference type="GO" id="GO:0003677">
    <property type="term" value="F:DNA binding"/>
    <property type="evidence" value="ECO:0007669"/>
    <property type="project" value="UniProtKB-KW"/>
</dbReference>
<evidence type="ECO:0000256" key="1">
    <source>
        <dbReference type="ARBA" id="ARBA00023015"/>
    </source>
</evidence>
<keyword evidence="1" id="KW-0805">Transcription regulation</keyword>
<dbReference type="NCBIfam" id="TIGR02980">
    <property type="entry name" value="SigBFG"/>
    <property type="match status" value="1"/>
</dbReference>
<dbReference type="Pfam" id="PF04539">
    <property type="entry name" value="Sigma70_r3"/>
    <property type="match status" value="1"/>
</dbReference>
<dbReference type="GO" id="GO:0016987">
    <property type="term" value="F:sigma factor activity"/>
    <property type="evidence" value="ECO:0007669"/>
    <property type="project" value="UniProtKB-KW"/>
</dbReference>
<dbReference type="InterPro" id="IPR007630">
    <property type="entry name" value="RNA_pol_sigma70_r4"/>
</dbReference>
<evidence type="ECO:0000256" key="2">
    <source>
        <dbReference type="ARBA" id="ARBA00023082"/>
    </source>
</evidence>
<dbReference type="InterPro" id="IPR013324">
    <property type="entry name" value="RNA_pol_sigma_r3/r4-like"/>
</dbReference>
<dbReference type="InterPro" id="IPR000943">
    <property type="entry name" value="RNA_pol_sigma70"/>
</dbReference>
<dbReference type="Pfam" id="PF04545">
    <property type="entry name" value="Sigma70_r4"/>
    <property type="match status" value="1"/>
</dbReference>
<dbReference type="SUPFAM" id="SSF88659">
    <property type="entry name" value="Sigma3 and sigma4 domains of RNA polymerase sigma factors"/>
    <property type="match status" value="2"/>
</dbReference>
<protein>
    <submittedName>
        <fullName evidence="6">Unannotated protein</fullName>
    </submittedName>
</protein>
<evidence type="ECO:0000313" key="6">
    <source>
        <dbReference type="EMBL" id="CAB4748640.1"/>
    </source>
</evidence>
<dbReference type="NCBIfam" id="TIGR02937">
    <property type="entry name" value="sigma70-ECF"/>
    <property type="match status" value="1"/>
</dbReference>
<keyword evidence="3" id="KW-0238">DNA-binding</keyword>
<dbReference type="SUPFAM" id="SSF88946">
    <property type="entry name" value="Sigma2 domain of RNA polymerase sigma factors"/>
    <property type="match status" value="1"/>
</dbReference>
<reference evidence="6" key="1">
    <citation type="submission" date="2020-05" db="EMBL/GenBank/DDBJ databases">
        <authorList>
            <person name="Chiriac C."/>
            <person name="Salcher M."/>
            <person name="Ghai R."/>
            <person name="Kavagutti S V."/>
        </authorList>
    </citation>
    <scope>NUCLEOTIDE SEQUENCE</scope>
</reference>
<dbReference type="Gene3D" id="1.20.120.1810">
    <property type="match status" value="1"/>
</dbReference>
<accession>A0A6J6TMQ5</accession>
<evidence type="ECO:0000256" key="3">
    <source>
        <dbReference type="ARBA" id="ARBA00023125"/>
    </source>
</evidence>
<dbReference type="EMBL" id="CAEZYZ010000104">
    <property type="protein sequence ID" value="CAB4748640.1"/>
    <property type="molecule type" value="Genomic_DNA"/>
</dbReference>
<dbReference type="InterPro" id="IPR013325">
    <property type="entry name" value="RNA_pol_sigma_r2"/>
</dbReference>
<dbReference type="PANTHER" id="PTHR30385:SF4">
    <property type="entry name" value="RNA POLYMERASE SIGMA-E FACTOR"/>
    <property type="match status" value="1"/>
</dbReference>
<dbReference type="InterPro" id="IPR014284">
    <property type="entry name" value="RNA_pol_sigma-70_dom"/>
</dbReference>
<keyword evidence="2" id="KW-0731">Sigma factor</keyword>
<organism evidence="6">
    <name type="scientific">freshwater metagenome</name>
    <dbReference type="NCBI Taxonomy" id="449393"/>
    <lineage>
        <taxon>unclassified sequences</taxon>
        <taxon>metagenomes</taxon>
        <taxon>ecological metagenomes</taxon>
    </lineage>
</organism>
<proteinExistence type="predicted"/>
<sequence>MTESGGTSRWTPEQRLRERELFDEFARLRQGDGCSPADQSALRSVRDELVTMHLGLVHHLARRYGAQGPTAEDVVQVGIVGLINAVDRFELDRGNEFSTFATPHIIGEMRKFFRDDSWAVHVPRRLRDLTSSVNRARSELALDLGRPPTVAELSGHLAVPEEDILSALEAATLRGASSIDSPIDADGRTLAETLPFAERSFDQVENRLLAESLLASLPERERRIVVARIYEELGQSRIADELGISQVHVSRLLRSSLDTLRRQALERPEP</sequence>
<dbReference type="Pfam" id="PF04542">
    <property type="entry name" value="Sigma70_r2"/>
    <property type="match status" value="1"/>
</dbReference>
<dbReference type="InterPro" id="IPR007627">
    <property type="entry name" value="RNA_pol_sigma70_r2"/>
</dbReference>
<dbReference type="InterPro" id="IPR036388">
    <property type="entry name" value="WH-like_DNA-bd_sf"/>
</dbReference>
<name>A0A6J6TMQ5_9ZZZZ</name>
<evidence type="ECO:0000256" key="4">
    <source>
        <dbReference type="ARBA" id="ARBA00023163"/>
    </source>
</evidence>
<evidence type="ECO:0000259" key="5">
    <source>
        <dbReference type="PROSITE" id="PS00715"/>
    </source>
</evidence>
<dbReference type="GO" id="GO:0006352">
    <property type="term" value="P:DNA-templated transcription initiation"/>
    <property type="evidence" value="ECO:0007669"/>
    <property type="project" value="InterPro"/>
</dbReference>
<keyword evidence="4" id="KW-0804">Transcription</keyword>